<gene>
    <name evidence="2" type="ORF">C1280_32140</name>
</gene>
<organism evidence="2 3">
    <name type="scientific">Gemmata obscuriglobus</name>
    <dbReference type="NCBI Taxonomy" id="114"/>
    <lineage>
        <taxon>Bacteria</taxon>
        <taxon>Pseudomonadati</taxon>
        <taxon>Planctomycetota</taxon>
        <taxon>Planctomycetia</taxon>
        <taxon>Gemmatales</taxon>
        <taxon>Gemmataceae</taxon>
        <taxon>Gemmata</taxon>
    </lineage>
</organism>
<evidence type="ECO:0000313" key="2">
    <source>
        <dbReference type="EMBL" id="AWM41185.1"/>
    </source>
</evidence>
<dbReference type="EMBL" id="CP025958">
    <property type="protein sequence ID" value="AWM41185.1"/>
    <property type="molecule type" value="Genomic_DNA"/>
</dbReference>
<evidence type="ECO:0000313" key="3">
    <source>
        <dbReference type="Proteomes" id="UP000245802"/>
    </source>
</evidence>
<reference evidence="2 3" key="1">
    <citation type="submission" date="2018-01" db="EMBL/GenBank/DDBJ databases">
        <title>G. obscuriglobus.</title>
        <authorList>
            <person name="Franke J."/>
            <person name="Blomberg W."/>
            <person name="Selmecki A."/>
        </authorList>
    </citation>
    <scope>NUCLEOTIDE SEQUENCE [LARGE SCALE GENOMIC DNA]</scope>
    <source>
        <strain evidence="2 3">DSM 5831</strain>
    </source>
</reference>
<name>A0A2Z3HDZ7_9BACT</name>
<dbReference type="AlphaFoldDB" id="A0A2Z3HDZ7"/>
<feature type="region of interest" description="Disordered" evidence="1">
    <location>
        <begin position="1"/>
        <end position="23"/>
    </location>
</feature>
<evidence type="ECO:0000256" key="1">
    <source>
        <dbReference type="SAM" id="MobiDB-lite"/>
    </source>
</evidence>
<keyword evidence="3" id="KW-1185">Reference proteome</keyword>
<dbReference type="Proteomes" id="UP000245802">
    <property type="component" value="Chromosome"/>
</dbReference>
<proteinExistence type="predicted"/>
<feature type="compositionally biased region" description="Polar residues" evidence="1">
    <location>
        <begin position="10"/>
        <end position="23"/>
    </location>
</feature>
<dbReference type="OrthoDB" id="581516at2"/>
<protein>
    <submittedName>
        <fullName evidence="2">Uncharacterized protein</fullName>
    </submittedName>
</protein>
<dbReference type="RefSeq" id="WP_010043236.1">
    <property type="nucleotide sequence ID" value="NZ_CP025958.1"/>
</dbReference>
<dbReference type="KEGG" id="gog:C1280_32140"/>
<sequence>MRDRSDDATDLSTNLFGGAATQPQSVDPAALRRAMRYGERAREQFWGMSFRAVEAELSSGWYQRGETTEWDWVRAAVRVGFEQGEDV</sequence>
<accession>A0A2Z3HDZ7</accession>